<reference evidence="9" key="1">
    <citation type="submission" date="2017-02" db="UniProtKB">
        <authorList>
            <consortium name="WormBaseParasite"/>
        </authorList>
    </citation>
    <scope>IDENTIFICATION</scope>
</reference>
<keyword evidence="8" id="KW-1185">Reference proteome</keyword>
<name>A0A0N5ALA2_9BILA</name>
<evidence type="ECO:0000256" key="4">
    <source>
        <dbReference type="PIRSR" id="PIRSR000097-1"/>
    </source>
</evidence>
<dbReference type="FunFam" id="3.20.20.100:FF:000002">
    <property type="entry name" value="2,5-diketo-D-gluconic acid reductase A"/>
    <property type="match status" value="1"/>
</dbReference>
<dbReference type="Pfam" id="PF00248">
    <property type="entry name" value="Aldo_ket_red"/>
    <property type="match status" value="1"/>
</dbReference>
<feature type="active site" description="Proton donor" evidence="4">
    <location>
        <position position="60"/>
    </location>
</feature>
<evidence type="ECO:0000256" key="2">
    <source>
        <dbReference type="ARBA" id="ARBA00022857"/>
    </source>
</evidence>
<comment type="similarity">
    <text evidence="1">Belongs to the aldo/keto reductase family.</text>
</comment>
<feature type="domain" description="NADP-dependent oxidoreductase" evidence="7">
    <location>
        <begin position="26"/>
        <end position="283"/>
    </location>
</feature>
<proteinExistence type="inferred from homology"/>
<evidence type="ECO:0000256" key="5">
    <source>
        <dbReference type="PIRSR" id="PIRSR000097-2"/>
    </source>
</evidence>
<dbReference type="GO" id="GO:0016616">
    <property type="term" value="F:oxidoreductase activity, acting on the CH-OH group of donors, NAD or NADP as acceptor"/>
    <property type="evidence" value="ECO:0007669"/>
    <property type="project" value="UniProtKB-ARBA"/>
</dbReference>
<sequence>MSWLATTMDIIGGVRKLNSNYMMPLIGLGTYKVTGQETVTVAVDAALKSGYRMFDTAKYYKNEAEIGNALKELLPKYNLKREDIFITTKFFPSRGNNSEYVKDMVNESLNCLQTDYLDLVLIHYPKADASSNDDPKNAEHRRDCYLALEKYRDNGVIRSIGVSNYEITHLEEIKGYSKTVPAVNQVEFHPHFTREKLKNYCDKEGIFFQAFSSLARNHPDLINDSTLVNIAKLHNTTVQLLLLAWPLGLGVGIVPKSTSPQRIVENISSVKIKLTDDELKQIAFLNKDKHYIRCDGWNVL</sequence>
<evidence type="ECO:0000256" key="3">
    <source>
        <dbReference type="ARBA" id="ARBA00023002"/>
    </source>
</evidence>
<dbReference type="Gene3D" id="3.20.20.100">
    <property type="entry name" value="NADP-dependent oxidoreductase domain"/>
    <property type="match status" value="1"/>
</dbReference>
<dbReference type="PRINTS" id="PR00069">
    <property type="entry name" value="ALDKETRDTASE"/>
</dbReference>
<dbReference type="Proteomes" id="UP000046393">
    <property type="component" value="Unplaced"/>
</dbReference>
<dbReference type="PANTHER" id="PTHR43827">
    <property type="entry name" value="2,5-DIKETO-D-GLUCONIC ACID REDUCTASE"/>
    <property type="match status" value="1"/>
</dbReference>
<evidence type="ECO:0000313" key="9">
    <source>
        <dbReference type="WBParaSite" id="SMUV_0000531201-mRNA-1"/>
    </source>
</evidence>
<dbReference type="PIRSF" id="PIRSF000097">
    <property type="entry name" value="AKR"/>
    <property type="match status" value="1"/>
</dbReference>
<protein>
    <submittedName>
        <fullName evidence="9">Aldo_ket_red domain-containing protein</fullName>
    </submittedName>
</protein>
<dbReference type="InterPro" id="IPR036812">
    <property type="entry name" value="NAD(P)_OxRdtase_dom_sf"/>
</dbReference>
<dbReference type="SUPFAM" id="SSF51430">
    <property type="entry name" value="NAD(P)-linked oxidoreductase"/>
    <property type="match status" value="1"/>
</dbReference>
<dbReference type="InterPro" id="IPR023210">
    <property type="entry name" value="NADP_OxRdtase_dom"/>
</dbReference>
<organism evidence="8 9">
    <name type="scientific">Syphacia muris</name>
    <dbReference type="NCBI Taxonomy" id="451379"/>
    <lineage>
        <taxon>Eukaryota</taxon>
        <taxon>Metazoa</taxon>
        <taxon>Ecdysozoa</taxon>
        <taxon>Nematoda</taxon>
        <taxon>Chromadorea</taxon>
        <taxon>Rhabditida</taxon>
        <taxon>Spirurina</taxon>
        <taxon>Oxyuridomorpha</taxon>
        <taxon>Oxyuroidea</taxon>
        <taxon>Oxyuridae</taxon>
        <taxon>Syphacia</taxon>
    </lineage>
</organism>
<dbReference type="InterPro" id="IPR020471">
    <property type="entry name" value="AKR"/>
</dbReference>
<dbReference type="STRING" id="451379.A0A0N5ALA2"/>
<keyword evidence="2" id="KW-0521">NADP</keyword>
<evidence type="ECO:0000259" key="7">
    <source>
        <dbReference type="Pfam" id="PF00248"/>
    </source>
</evidence>
<evidence type="ECO:0000256" key="6">
    <source>
        <dbReference type="PIRSR" id="PIRSR000097-3"/>
    </source>
</evidence>
<accession>A0A0N5ALA2</accession>
<dbReference type="InterPro" id="IPR018170">
    <property type="entry name" value="Aldo/ket_reductase_CS"/>
</dbReference>
<dbReference type="AlphaFoldDB" id="A0A0N5ALA2"/>
<dbReference type="WBParaSite" id="SMUV_0000531201-mRNA-1">
    <property type="protein sequence ID" value="SMUV_0000531201-mRNA-1"/>
    <property type="gene ID" value="SMUV_0000531201"/>
</dbReference>
<evidence type="ECO:0000256" key="1">
    <source>
        <dbReference type="ARBA" id="ARBA00007905"/>
    </source>
</evidence>
<feature type="binding site" evidence="5">
    <location>
        <position position="123"/>
    </location>
    <ligand>
        <name>substrate</name>
    </ligand>
</feature>
<evidence type="ECO:0000313" key="8">
    <source>
        <dbReference type="Proteomes" id="UP000046393"/>
    </source>
</evidence>
<dbReference type="PROSITE" id="PS00062">
    <property type="entry name" value="ALDOKETO_REDUCTASE_2"/>
    <property type="match status" value="1"/>
</dbReference>
<dbReference type="PANTHER" id="PTHR43827:SF3">
    <property type="entry name" value="NADP-DEPENDENT OXIDOREDUCTASE DOMAIN-CONTAINING PROTEIN"/>
    <property type="match status" value="1"/>
</dbReference>
<feature type="site" description="Lowers pKa of active site Tyr" evidence="6">
    <location>
        <position position="89"/>
    </location>
</feature>
<keyword evidence="3" id="KW-0560">Oxidoreductase</keyword>